<keyword evidence="6" id="KW-0862">Zinc</keyword>
<dbReference type="PANTHER" id="PTHR11409">
    <property type="entry name" value="ADENOSINE DEAMINASE"/>
    <property type="match status" value="1"/>
</dbReference>
<comment type="similarity">
    <text evidence="2">Belongs to the metallo-dependent hydrolases superfamily. Adenosine and AMP deaminases family.</text>
</comment>
<keyword evidence="4" id="KW-0479">Metal-binding</keyword>
<evidence type="ECO:0000256" key="5">
    <source>
        <dbReference type="ARBA" id="ARBA00022801"/>
    </source>
</evidence>
<evidence type="ECO:0000259" key="7">
    <source>
        <dbReference type="Pfam" id="PF00962"/>
    </source>
</evidence>
<keyword evidence="9" id="KW-1185">Reference proteome</keyword>
<evidence type="ECO:0000256" key="2">
    <source>
        <dbReference type="ARBA" id="ARBA00006676"/>
    </source>
</evidence>
<name>A0ABN2K780_9MICO</name>
<evidence type="ECO:0000313" key="8">
    <source>
        <dbReference type="EMBL" id="GAA1749800.1"/>
    </source>
</evidence>
<dbReference type="Proteomes" id="UP001500506">
    <property type="component" value="Unassembled WGS sequence"/>
</dbReference>
<evidence type="ECO:0000256" key="3">
    <source>
        <dbReference type="ARBA" id="ARBA00012784"/>
    </source>
</evidence>
<evidence type="ECO:0000256" key="1">
    <source>
        <dbReference type="ARBA" id="ARBA00001947"/>
    </source>
</evidence>
<sequence>MNTIPTEYRLEGDGADIQTLPKISLHDHLDGGLRPQTLIELADELGLEVPAADAEALGAWFTEQSNSGSLVEYLKTFDLTTAVMQTRAGLSRVAREFVQDLGADGVIYGEIRWAPEQHLARGLSLDEAVESVQAGIEQGLDDVQAQGHRIRVGQLVTAMRHNDRGLEIAELAVRHRERGVVGFDIAGPEAGFLPSRHRTAFDYLAGQFMPVTIHAGEADGLESIRSALLDGRALRLGHGVRIAEDLVIERQDDENTYVSLGPIAQWVRDREVALETSPSSNVQTGAIAAWGDELVDHPFDLLYQLGFRVTVNVDNRLQSGTSLTRELALLADAFGYDLDDFETFQLNAAASAFLPLDDREELAELIQDGFDEA</sequence>
<evidence type="ECO:0000313" key="9">
    <source>
        <dbReference type="Proteomes" id="UP001500506"/>
    </source>
</evidence>
<proteinExistence type="inferred from homology"/>
<gene>
    <name evidence="8" type="ORF">GCM10009747_03840</name>
</gene>
<dbReference type="Gene3D" id="3.20.20.140">
    <property type="entry name" value="Metal-dependent hydrolases"/>
    <property type="match status" value="1"/>
</dbReference>
<evidence type="ECO:0000256" key="6">
    <source>
        <dbReference type="ARBA" id="ARBA00022833"/>
    </source>
</evidence>
<dbReference type="PANTHER" id="PTHR11409:SF43">
    <property type="entry name" value="ADENOSINE DEAMINASE"/>
    <property type="match status" value="1"/>
</dbReference>
<evidence type="ECO:0000256" key="4">
    <source>
        <dbReference type="ARBA" id="ARBA00022723"/>
    </source>
</evidence>
<organism evidence="8 9">
    <name type="scientific">Agromyces humatus</name>
    <dbReference type="NCBI Taxonomy" id="279573"/>
    <lineage>
        <taxon>Bacteria</taxon>
        <taxon>Bacillati</taxon>
        <taxon>Actinomycetota</taxon>
        <taxon>Actinomycetes</taxon>
        <taxon>Micrococcales</taxon>
        <taxon>Microbacteriaceae</taxon>
        <taxon>Agromyces</taxon>
    </lineage>
</organism>
<dbReference type="Pfam" id="PF00962">
    <property type="entry name" value="A_deaminase"/>
    <property type="match status" value="1"/>
</dbReference>
<dbReference type="SUPFAM" id="SSF51556">
    <property type="entry name" value="Metallo-dependent hydrolases"/>
    <property type="match status" value="1"/>
</dbReference>
<feature type="domain" description="Adenosine deaminase" evidence="7">
    <location>
        <begin position="21"/>
        <end position="367"/>
    </location>
</feature>
<dbReference type="InterPro" id="IPR032466">
    <property type="entry name" value="Metal_Hydrolase"/>
</dbReference>
<dbReference type="EMBL" id="BAAANH010000001">
    <property type="protein sequence ID" value="GAA1749800.1"/>
    <property type="molecule type" value="Genomic_DNA"/>
</dbReference>
<keyword evidence="5" id="KW-0378">Hydrolase</keyword>
<dbReference type="NCBIfam" id="NF006847">
    <property type="entry name" value="PRK09358.1-2"/>
    <property type="match status" value="1"/>
</dbReference>
<dbReference type="InterPro" id="IPR006330">
    <property type="entry name" value="Ado/ade_deaminase"/>
</dbReference>
<reference evidence="8 9" key="1">
    <citation type="journal article" date="2019" name="Int. J. Syst. Evol. Microbiol.">
        <title>The Global Catalogue of Microorganisms (GCM) 10K type strain sequencing project: providing services to taxonomists for standard genome sequencing and annotation.</title>
        <authorList>
            <consortium name="The Broad Institute Genomics Platform"/>
            <consortium name="The Broad Institute Genome Sequencing Center for Infectious Disease"/>
            <person name="Wu L."/>
            <person name="Ma J."/>
        </authorList>
    </citation>
    <scope>NUCLEOTIDE SEQUENCE [LARGE SCALE GENOMIC DNA]</scope>
    <source>
        <strain evidence="8 9">JCM 14319</strain>
    </source>
</reference>
<dbReference type="EC" id="3.5.4.4" evidence="3"/>
<dbReference type="InterPro" id="IPR001365">
    <property type="entry name" value="A_deaminase_dom"/>
</dbReference>
<comment type="cofactor">
    <cofactor evidence="1">
        <name>Zn(2+)</name>
        <dbReference type="ChEBI" id="CHEBI:29105"/>
    </cofactor>
</comment>
<comment type="caution">
    <text evidence="8">The sequence shown here is derived from an EMBL/GenBank/DDBJ whole genome shotgun (WGS) entry which is preliminary data.</text>
</comment>
<accession>A0ABN2K780</accession>
<protein>
    <recommendedName>
        <fullName evidence="3">adenosine deaminase</fullName>
        <ecNumber evidence="3">3.5.4.4</ecNumber>
    </recommendedName>
</protein>